<dbReference type="InterPro" id="IPR011010">
    <property type="entry name" value="DNA_brk_join_enz"/>
</dbReference>
<keyword evidence="2" id="KW-0229">DNA integration</keyword>
<protein>
    <recommendedName>
        <fullName evidence="5">Tyr recombinase domain-containing protein</fullName>
    </recommendedName>
</protein>
<dbReference type="PROSITE" id="PS51898">
    <property type="entry name" value="TYR_RECOMBINASE"/>
    <property type="match status" value="1"/>
</dbReference>
<dbReference type="AlphaFoldDB" id="V8G8G6"/>
<organism evidence="6 7">
    <name type="scientific">Pelistega indica</name>
    <dbReference type="NCBI Taxonomy" id="1414851"/>
    <lineage>
        <taxon>Bacteria</taxon>
        <taxon>Pseudomonadati</taxon>
        <taxon>Pseudomonadota</taxon>
        <taxon>Betaproteobacteria</taxon>
        <taxon>Burkholderiales</taxon>
        <taxon>Alcaligenaceae</taxon>
        <taxon>Pelistega</taxon>
    </lineage>
</organism>
<dbReference type="InterPro" id="IPR050808">
    <property type="entry name" value="Phage_Integrase"/>
</dbReference>
<feature type="domain" description="Tyr recombinase" evidence="5">
    <location>
        <begin position="194"/>
        <end position="370"/>
    </location>
</feature>
<dbReference type="InterPro" id="IPR038488">
    <property type="entry name" value="Integrase_DNA-bd_sf"/>
</dbReference>
<sequence length="396" mass="44685">MACVGKNVGKIMALTDKQCRNAKVGEKITKMADGNGLSLVIHPNGSKYWHGRYRKNGKEQTKTLGKYPDVSLSDARQAWATYKVQGEGVSTEVTFAVMFTQYYNARHKNGYKPTDNIPWAYDNFPEWFKHKRMTDITMADVSAVILEATKQGGVLAQFMSSVCNRVCEFAIDCGVIQTSPAYRAKRLVPRHKVTHNRSISPERVGLLLTYINSHTPQLEAVCDSFKLQMLTATRINEATGIRWDELDLDNKLWTIPASRMKTKETHIVPLSDQAITIIRQYAGRYSNKVFWEDSVPNASACGRVKGLLRRSAFHNEHVTHGCRSLFLTVMQEEFEYPFDVVDAQLAHKKAGGVRQAYDRATFLDKRVVAMQVWADWLDAKTKEAEGSVGGITYPYA</sequence>
<comment type="caution">
    <text evidence="6">The sequence shown here is derived from an EMBL/GenBank/DDBJ whole genome shotgun (WGS) entry which is preliminary data.</text>
</comment>
<dbReference type="SUPFAM" id="SSF56349">
    <property type="entry name" value="DNA breaking-rejoining enzymes"/>
    <property type="match status" value="1"/>
</dbReference>
<dbReference type="InterPro" id="IPR010998">
    <property type="entry name" value="Integrase_recombinase_N"/>
</dbReference>
<dbReference type="PANTHER" id="PTHR30629">
    <property type="entry name" value="PROPHAGE INTEGRASE"/>
    <property type="match status" value="1"/>
</dbReference>
<gene>
    <name evidence="6" type="ORF">V757_02570</name>
</gene>
<evidence type="ECO:0000313" key="7">
    <source>
        <dbReference type="Proteomes" id="UP000018766"/>
    </source>
</evidence>
<accession>V8G8G6</accession>
<keyword evidence="7" id="KW-1185">Reference proteome</keyword>
<dbReference type="InterPro" id="IPR025166">
    <property type="entry name" value="Integrase_DNA_bind_dom"/>
</dbReference>
<dbReference type="Gene3D" id="1.10.443.10">
    <property type="entry name" value="Intergrase catalytic core"/>
    <property type="match status" value="1"/>
</dbReference>
<dbReference type="Pfam" id="PF00589">
    <property type="entry name" value="Phage_integrase"/>
    <property type="match status" value="1"/>
</dbReference>
<dbReference type="InterPro" id="IPR002104">
    <property type="entry name" value="Integrase_catalytic"/>
</dbReference>
<evidence type="ECO:0000256" key="4">
    <source>
        <dbReference type="ARBA" id="ARBA00023172"/>
    </source>
</evidence>
<proteinExistence type="inferred from homology"/>
<dbReference type="Pfam" id="PF13356">
    <property type="entry name" value="Arm-DNA-bind_3"/>
    <property type="match status" value="1"/>
</dbReference>
<keyword evidence="4" id="KW-0233">DNA recombination</keyword>
<evidence type="ECO:0000256" key="3">
    <source>
        <dbReference type="ARBA" id="ARBA00023125"/>
    </source>
</evidence>
<evidence type="ECO:0000256" key="1">
    <source>
        <dbReference type="ARBA" id="ARBA00008857"/>
    </source>
</evidence>
<dbReference type="Proteomes" id="UP000018766">
    <property type="component" value="Unassembled WGS sequence"/>
</dbReference>
<dbReference type="InterPro" id="IPR013762">
    <property type="entry name" value="Integrase-like_cat_sf"/>
</dbReference>
<dbReference type="GO" id="GO:0006310">
    <property type="term" value="P:DNA recombination"/>
    <property type="evidence" value="ECO:0007669"/>
    <property type="project" value="UniProtKB-KW"/>
</dbReference>
<evidence type="ECO:0000259" key="5">
    <source>
        <dbReference type="PROSITE" id="PS51898"/>
    </source>
</evidence>
<dbReference type="GO" id="GO:0003677">
    <property type="term" value="F:DNA binding"/>
    <property type="evidence" value="ECO:0007669"/>
    <property type="project" value="UniProtKB-KW"/>
</dbReference>
<dbReference type="GO" id="GO:0015074">
    <property type="term" value="P:DNA integration"/>
    <property type="evidence" value="ECO:0007669"/>
    <property type="project" value="UniProtKB-KW"/>
</dbReference>
<dbReference type="EMBL" id="AYSV01000029">
    <property type="protein sequence ID" value="ETD72710.1"/>
    <property type="molecule type" value="Genomic_DNA"/>
</dbReference>
<name>V8G8G6_9BURK</name>
<evidence type="ECO:0000256" key="2">
    <source>
        <dbReference type="ARBA" id="ARBA00022908"/>
    </source>
</evidence>
<evidence type="ECO:0000313" key="6">
    <source>
        <dbReference type="EMBL" id="ETD72710.1"/>
    </source>
</evidence>
<dbReference type="CDD" id="cd00801">
    <property type="entry name" value="INT_P4_C"/>
    <property type="match status" value="1"/>
</dbReference>
<dbReference type="Gene3D" id="1.10.150.130">
    <property type="match status" value="1"/>
</dbReference>
<dbReference type="PANTHER" id="PTHR30629:SF2">
    <property type="entry name" value="PROPHAGE INTEGRASE INTS-RELATED"/>
    <property type="match status" value="1"/>
</dbReference>
<reference evidence="6 7" key="1">
    <citation type="submission" date="2013-11" db="EMBL/GenBank/DDBJ databases">
        <title>Genomic analysis of Pelistega sp. HM-7.</title>
        <authorList>
            <person name="Kumbhare S.V."/>
            <person name="Shetty S.A."/>
            <person name="Sharma O."/>
            <person name="Dhotre D.P."/>
        </authorList>
    </citation>
    <scope>NUCLEOTIDE SEQUENCE [LARGE SCALE GENOMIC DNA]</scope>
    <source>
        <strain evidence="6 7">HM-7</strain>
    </source>
</reference>
<comment type="similarity">
    <text evidence="1">Belongs to the 'phage' integrase family.</text>
</comment>
<keyword evidence="3" id="KW-0238">DNA-binding</keyword>
<dbReference type="Gene3D" id="3.30.160.390">
    <property type="entry name" value="Integrase, DNA-binding domain"/>
    <property type="match status" value="1"/>
</dbReference>